<keyword evidence="3" id="KW-1185">Reference proteome</keyword>
<comment type="caution">
    <text evidence="2">The sequence shown here is derived from an EMBL/GenBank/DDBJ whole genome shotgun (WGS) entry which is preliminary data.</text>
</comment>
<dbReference type="EMBL" id="JBEFKJ010000013">
    <property type="protein sequence ID" value="KAL2042844.1"/>
    <property type="molecule type" value="Genomic_DNA"/>
</dbReference>
<gene>
    <name evidence="2" type="ORF">N7G274_004604</name>
</gene>
<evidence type="ECO:0000256" key="1">
    <source>
        <dbReference type="SAM" id="MobiDB-lite"/>
    </source>
</evidence>
<protein>
    <submittedName>
        <fullName evidence="2">Uncharacterized protein</fullName>
    </submittedName>
</protein>
<organism evidence="2 3">
    <name type="scientific">Stereocaulon virgatum</name>
    <dbReference type="NCBI Taxonomy" id="373712"/>
    <lineage>
        <taxon>Eukaryota</taxon>
        <taxon>Fungi</taxon>
        <taxon>Dikarya</taxon>
        <taxon>Ascomycota</taxon>
        <taxon>Pezizomycotina</taxon>
        <taxon>Lecanoromycetes</taxon>
        <taxon>OSLEUM clade</taxon>
        <taxon>Lecanoromycetidae</taxon>
        <taxon>Lecanorales</taxon>
        <taxon>Lecanorineae</taxon>
        <taxon>Stereocaulaceae</taxon>
        <taxon>Stereocaulon</taxon>
    </lineage>
</organism>
<evidence type="ECO:0000313" key="2">
    <source>
        <dbReference type="EMBL" id="KAL2042844.1"/>
    </source>
</evidence>
<evidence type="ECO:0000313" key="3">
    <source>
        <dbReference type="Proteomes" id="UP001590950"/>
    </source>
</evidence>
<dbReference type="Proteomes" id="UP001590950">
    <property type="component" value="Unassembled WGS sequence"/>
</dbReference>
<name>A0ABR4ADQ7_9LECA</name>
<feature type="compositionally biased region" description="Basic and acidic residues" evidence="1">
    <location>
        <begin position="49"/>
        <end position="70"/>
    </location>
</feature>
<accession>A0ABR4ADQ7</accession>
<sequence length="70" mass="7259">MPSFPSNSNESIDINSVTDTISLGMDSSSGSPGDEAKAGVSQNASEASKAADKLYEENIEDEYAKREGGA</sequence>
<proteinExistence type="predicted"/>
<feature type="region of interest" description="Disordered" evidence="1">
    <location>
        <begin position="1"/>
        <end position="70"/>
    </location>
</feature>
<reference evidence="2 3" key="1">
    <citation type="submission" date="2024-09" db="EMBL/GenBank/DDBJ databases">
        <title>Rethinking Asexuality: The Enigmatic Case of Functional Sexual Genes in Lepraria (Stereocaulaceae).</title>
        <authorList>
            <person name="Doellman M."/>
            <person name="Sun Y."/>
            <person name="Barcenas-Pena A."/>
            <person name="Lumbsch H.T."/>
            <person name="Grewe F."/>
        </authorList>
    </citation>
    <scope>NUCLEOTIDE SEQUENCE [LARGE SCALE GENOMIC DNA]</scope>
    <source>
        <strain evidence="2 3">Mercado 3170</strain>
    </source>
</reference>
<feature type="compositionally biased region" description="Polar residues" evidence="1">
    <location>
        <begin position="1"/>
        <end position="31"/>
    </location>
</feature>